<sequence length="166" mass="18869">MFFKWSLALQSTDITKLIGKPVSDEAINNWLTVEGHQLPVLEEGDYRTYIESPEQGYSVIFSDESMFLGNEQQPIGAGELFLSGVFFYSDGLDGYEQFIDGLPKSIKFEDNYESLNNKLGIPEWKRHGEDEVLISERWAYGKLKIHVTYNSSGTIEIISISEPDKT</sequence>
<organism evidence="1 2">
    <name type="scientific">Colwellia psychrerythraea</name>
    <name type="common">Vibrio psychroerythus</name>
    <dbReference type="NCBI Taxonomy" id="28229"/>
    <lineage>
        <taxon>Bacteria</taxon>
        <taxon>Pseudomonadati</taxon>
        <taxon>Pseudomonadota</taxon>
        <taxon>Gammaproteobacteria</taxon>
        <taxon>Alteromonadales</taxon>
        <taxon>Colwelliaceae</taxon>
        <taxon>Colwellia</taxon>
    </lineage>
</organism>
<proteinExistence type="predicted"/>
<name>A0A099KTV4_COLPS</name>
<protein>
    <submittedName>
        <fullName evidence="1">Uncharacterized protein</fullName>
    </submittedName>
</protein>
<accession>A0A099KTV4</accession>
<evidence type="ECO:0000313" key="2">
    <source>
        <dbReference type="Proteomes" id="UP000029868"/>
    </source>
</evidence>
<dbReference type="Proteomes" id="UP000029868">
    <property type="component" value="Unassembled WGS sequence"/>
</dbReference>
<dbReference type="EMBL" id="JQEC01000027">
    <property type="protein sequence ID" value="KGJ93302.1"/>
    <property type="molecule type" value="Genomic_DNA"/>
</dbReference>
<evidence type="ECO:0000313" key="1">
    <source>
        <dbReference type="EMBL" id="KGJ93302.1"/>
    </source>
</evidence>
<gene>
    <name evidence="1" type="ORF">GAB14E_2626</name>
</gene>
<dbReference type="AlphaFoldDB" id="A0A099KTV4"/>
<comment type="caution">
    <text evidence="1">The sequence shown here is derived from an EMBL/GenBank/DDBJ whole genome shotgun (WGS) entry which is preliminary data.</text>
</comment>
<reference evidence="1 2" key="1">
    <citation type="submission" date="2014-08" db="EMBL/GenBank/DDBJ databases">
        <title>Genomic and Phenotypic Diversity of Colwellia psychrerythraea strains from Disparate Marine Basins.</title>
        <authorList>
            <person name="Techtmann S.M."/>
            <person name="Stelling S.C."/>
            <person name="Utturkar S.M."/>
            <person name="Alshibli N."/>
            <person name="Harris A."/>
            <person name="Brown S.D."/>
            <person name="Hazen T.C."/>
        </authorList>
    </citation>
    <scope>NUCLEOTIDE SEQUENCE [LARGE SCALE GENOMIC DNA]</scope>
    <source>
        <strain evidence="1 2">GAB14E</strain>
    </source>
</reference>